<evidence type="ECO:0000313" key="2">
    <source>
        <dbReference type="EMBL" id="MBX17140.1"/>
    </source>
</evidence>
<organism evidence="2">
    <name type="scientific">Rhizophora mucronata</name>
    <name type="common">Asiatic mangrove</name>
    <dbReference type="NCBI Taxonomy" id="61149"/>
    <lineage>
        <taxon>Eukaryota</taxon>
        <taxon>Viridiplantae</taxon>
        <taxon>Streptophyta</taxon>
        <taxon>Embryophyta</taxon>
        <taxon>Tracheophyta</taxon>
        <taxon>Spermatophyta</taxon>
        <taxon>Magnoliopsida</taxon>
        <taxon>eudicotyledons</taxon>
        <taxon>Gunneridae</taxon>
        <taxon>Pentapetalae</taxon>
        <taxon>rosids</taxon>
        <taxon>fabids</taxon>
        <taxon>Malpighiales</taxon>
        <taxon>Rhizophoraceae</taxon>
        <taxon>Rhizophora</taxon>
    </lineage>
</organism>
<reference evidence="2" key="1">
    <citation type="submission" date="2018-02" db="EMBL/GenBank/DDBJ databases">
        <title>Rhizophora mucronata_Transcriptome.</title>
        <authorList>
            <person name="Meera S.P."/>
            <person name="Sreeshan A."/>
            <person name="Augustine A."/>
        </authorList>
    </citation>
    <scope>NUCLEOTIDE SEQUENCE</scope>
    <source>
        <tissue evidence="2">Leaf</tissue>
    </source>
</reference>
<feature type="transmembrane region" description="Helical" evidence="1">
    <location>
        <begin position="12"/>
        <end position="31"/>
    </location>
</feature>
<keyword evidence="1" id="KW-1133">Transmembrane helix</keyword>
<keyword evidence="1" id="KW-0472">Membrane</keyword>
<name>A0A2P2LGR0_RHIMU</name>
<dbReference type="EMBL" id="GGEC01036656">
    <property type="protein sequence ID" value="MBX17140.1"/>
    <property type="molecule type" value="Transcribed_RNA"/>
</dbReference>
<protein>
    <submittedName>
        <fullName evidence="2">Uncharacterized protein</fullName>
    </submittedName>
</protein>
<dbReference type="AlphaFoldDB" id="A0A2P2LGR0"/>
<accession>A0A2P2LGR0</accession>
<sequence length="44" mass="5062">MRSSLSAENCVVVLHIVFYPSFFVSVAIFPIDQLFKNFSFNFLS</sequence>
<evidence type="ECO:0000256" key="1">
    <source>
        <dbReference type="SAM" id="Phobius"/>
    </source>
</evidence>
<proteinExistence type="predicted"/>
<keyword evidence="1" id="KW-0812">Transmembrane</keyword>